<protein>
    <submittedName>
        <fullName evidence="7">O-antigen ligase family protein</fullName>
    </submittedName>
</protein>
<dbReference type="PANTHER" id="PTHR37422:SF13">
    <property type="entry name" value="LIPOPOLYSACCHARIDE BIOSYNTHESIS PROTEIN PA4999-RELATED"/>
    <property type="match status" value="1"/>
</dbReference>
<dbReference type="Proteomes" id="UP000460949">
    <property type="component" value="Unassembled WGS sequence"/>
</dbReference>
<comment type="caution">
    <text evidence="7">The sequence shown here is derived from an EMBL/GenBank/DDBJ whole genome shotgun (WGS) entry which is preliminary data.</text>
</comment>
<dbReference type="InterPro" id="IPR051533">
    <property type="entry name" value="WaaL-like"/>
</dbReference>
<evidence type="ECO:0000259" key="6">
    <source>
        <dbReference type="Pfam" id="PF04932"/>
    </source>
</evidence>
<evidence type="ECO:0000256" key="4">
    <source>
        <dbReference type="ARBA" id="ARBA00023136"/>
    </source>
</evidence>
<feature type="transmembrane region" description="Helical" evidence="5">
    <location>
        <begin position="397"/>
        <end position="419"/>
    </location>
</feature>
<evidence type="ECO:0000256" key="3">
    <source>
        <dbReference type="ARBA" id="ARBA00022989"/>
    </source>
</evidence>
<evidence type="ECO:0000256" key="5">
    <source>
        <dbReference type="SAM" id="Phobius"/>
    </source>
</evidence>
<feature type="transmembrane region" description="Helical" evidence="5">
    <location>
        <begin position="256"/>
        <end position="273"/>
    </location>
</feature>
<dbReference type="RefSeq" id="WP_160836549.1">
    <property type="nucleotide sequence ID" value="NZ_WMET01000002.1"/>
</dbReference>
<keyword evidence="7" id="KW-0436">Ligase</keyword>
<dbReference type="GO" id="GO:0016874">
    <property type="term" value="F:ligase activity"/>
    <property type="evidence" value="ECO:0007669"/>
    <property type="project" value="UniProtKB-KW"/>
</dbReference>
<sequence>MPIPWRKLYFVFVALALFFIGAALDNTVIDLLIMLFFAGYALFKPKNSLLILFTYFPIRPFLLEFNPALKGIGDIIIFALLFRVLLMYRKDLKKLFQFYWFEYAFFGFLIVGAVSAYFTGVSLTAIIFQIRGFLLFYLVFYIARRLHITKEDINKFILTTLIMTFLICIHGMVEKLSLRGVFLPQSWQDMPLSATNRIRIYGMTGNPNVLAYYLSFSIVIIMYFRNRFTGKWLWLTYISLACLFGVWSLTYSRGTWIAFALALAIYVVVARKWNFLKPLLISLAAGVVLIAVPVSIGTSIVENTDFGKEKKEKQSQYDDSEGSFKDRLGSTIDKETREQSSQSGRIWIVSKGFEIYLDHPIIGTGFATFGDGATLSYDSPIYDDYGIEREFFSDNQYIQIITQTGAVGVILFAIFLLNMLYHIWKKRNETLLGPVLFAVLLAAYAAGMVYNIWEGDSFTIFYFAMLGYLLNMRPEHEYDL</sequence>
<gene>
    <name evidence="7" type="ORF">GLW04_09560</name>
</gene>
<feature type="transmembrane region" description="Helical" evidence="5">
    <location>
        <begin position="232"/>
        <end position="250"/>
    </location>
</feature>
<feature type="transmembrane region" description="Helical" evidence="5">
    <location>
        <begin position="6"/>
        <end position="24"/>
    </location>
</feature>
<evidence type="ECO:0000313" key="7">
    <source>
        <dbReference type="EMBL" id="MYL20131.1"/>
    </source>
</evidence>
<evidence type="ECO:0000256" key="2">
    <source>
        <dbReference type="ARBA" id="ARBA00022692"/>
    </source>
</evidence>
<keyword evidence="3 5" id="KW-1133">Transmembrane helix</keyword>
<feature type="transmembrane region" description="Helical" evidence="5">
    <location>
        <begin position="209"/>
        <end position="225"/>
    </location>
</feature>
<keyword evidence="2 5" id="KW-0812">Transmembrane</keyword>
<keyword evidence="4 5" id="KW-0472">Membrane</keyword>
<name>A0A845DR87_9BACI</name>
<feature type="transmembrane region" description="Helical" evidence="5">
    <location>
        <begin position="98"/>
        <end position="118"/>
    </location>
</feature>
<feature type="transmembrane region" description="Helical" evidence="5">
    <location>
        <begin position="155"/>
        <end position="173"/>
    </location>
</feature>
<dbReference type="AlphaFoldDB" id="A0A845DR87"/>
<feature type="transmembrane region" description="Helical" evidence="5">
    <location>
        <begin position="431"/>
        <end position="453"/>
    </location>
</feature>
<dbReference type="GO" id="GO:0016020">
    <property type="term" value="C:membrane"/>
    <property type="evidence" value="ECO:0007669"/>
    <property type="project" value="UniProtKB-SubCell"/>
</dbReference>
<evidence type="ECO:0000313" key="8">
    <source>
        <dbReference type="Proteomes" id="UP000460949"/>
    </source>
</evidence>
<dbReference type="PANTHER" id="PTHR37422">
    <property type="entry name" value="TEICHURONIC ACID BIOSYNTHESIS PROTEIN TUAE"/>
    <property type="match status" value="1"/>
</dbReference>
<organism evidence="7 8">
    <name type="scientific">Halobacillus litoralis</name>
    <dbReference type="NCBI Taxonomy" id="45668"/>
    <lineage>
        <taxon>Bacteria</taxon>
        <taxon>Bacillati</taxon>
        <taxon>Bacillota</taxon>
        <taxon>Bacilli</taxon>
        <taxon>Bacillales</taxon>
        <taxon>Bacillaceae</taxon>
        <taxon>Halobacillus</taxon>
    </lineage>
</organism>
<dbReference type="InterPro" id="IPR007016">
    <property type="entry name" value="O-antigen_ligase-rel_domated"/>
</dbReference>
<feature type="transmembrane region" description="Helical" evidence="5">
    <location>
        <begin position="68"/>
        <end position="86"/>
    </location>
</feature>
<proteinExistence type="predicted"/>
<comment type="subcellular location">
    <subcellularLocation>
        <location evidence="1">Membrane</location>
        <topology evidence="1">Multi-pass membrane protein</topology>
    </subcellularLocation>
</comment>
<accession>A0A845DR87</accession>
<dbReference type="Pfam" id="PF04932">
    <property type="entry name" value="Wzy_C"/>
    <property type="match status" value="1"/>
</dbReference>
<feature type="transmembrane region" description="Helical" evidence="5">
    <location>
        <begin position="280"/>
        <end position="301"/>
    </location>
</feature>
<evidence type="ECO:0000256" key="1">
    <source>
        <dbReference type="ARBA" id="ARBA00004141"/>
    </source>
</evidence>
<feature type="domain" description="O-antigen ligase-related" evidence="6">
    <location>
        <begin position="239"/>
        <end position="413"/>
    </location>
</feature>
<reference evidence="7 8" key="1">
    <citation type="submission" date="2019-11" db="EMBL/GenBank/DDBJ databases">
        <title>Genome sequences of 17 halophilic strains isolated from different environments.</title>
        <authorList>
            <person name="Furrow R.E."/>
        </authorList>
    </citation>
    <scope>NUCLEOTIDE SEQUENCE [LARGE SCALE GENOMIC DNA]</scope>
    <source>
        <strain evidence="7 8">22511_23_Filter</strain>
    </source>
</reference>
<dbReference type="EMBL" id="WMET01000002">
    <property type="protein sequence ID" value="MYL20131.1"/>
    <property type="molecule type" value="Genomic_DNA"/>
</dbReference>
<feature type="transmembrane region" description="Helical" evidence="5">
    <location>
        <begin position="124"/>
        <end position="143"/>
    </location>
</feature>